<proteinExistence type="predicted"/>
<dbReference type="PROSITE" id="PS50262">
    <property type="entry name" value="G_PROTEIN_RECEP_F1_2"/>
    <property type="match status" value="1"/>
</dbReference>
<keyword evidence="7" id="KW-0807">Transducer</keyword>
<sequence length="371" mass="42343">MACQGGEFGKSYFCLQIDNESQPYFTFLSEYNRSWSDAATLEAFVLISIFCLSIPGNVLVLIYIGKIKARQTLTKYFIGNLVIADIAFASTAPFTAYIRLQDTWVLGQSTCSVLEYWMFVCASVSIWTMTLISIGRYRYITQVTSSYTRLIKQHYCIICIGIWLICAVSFLPIAFFFQVKETRFQNKTLKMCTLLWPKGDLSYSESFTVLVVILMCMLPLLIISVNYYRIYLKFYESRRAVENSDPQTVRRTQRCLWRNARHQRVIRTLTNLVVAFVAMYLPTVIVIVVIEDDVSHSHNEVPSSALVWAMALAYLNTVLNAVLYGSLFTDLPKIMRRCWAGQSDTTTGQQDPQSVNTGIRNVGVPLRTITL</sequence>
<dbReference type="OrthoDB" id="9880339at2759"/>
<dbReference type="PRINTS" id="PR00237">
    <property type="entry name" value="GPCRRHODOPSN"/>
</dbReference>
<dbReference type="CDD" id="cd00637">
    <property type="entry name" value="7tm_classA_rhodopsin-like"/>
    <property type="match status" value="1"/>
</dbReference>
<protein>
    <recommendedName>
        <fullName evidence="9">G-protein coupled receptors family 1 profile domain-containing protein</fullName>
    </recommendedName>
</protein>
<reference evidence="10" key="1">
    <citation type="journal article" date="2019" name="bioRxiv">
        <title>The Genome of the Zebra Mussel, Dreissena polymorpha: A Resource for Invasive Species Research.</title>
        <authorList>
            <person name="McCartney M.A."/>
            <person name="Auch B."/>
            <person name="Kono T."/>
            <person name="Mallez S."/>
            <person name="Zhang Y."/>
            <person name="Obille A."/>
            <person name="Becker A."/>
            <person name="Abrahante J.E."/>
            <person name="Garbe J."/>
            <person name="Badalamenti J.P."/>
            <person name="Herman A."/>
            <person name="Mangelson H."/>
            <person name="Liachko I."/>
            <person name="Sullivan S."/>
            <person name="Sone E.D."/>
            <person name="Koren S."/>
            <person name="Silverstein K.A.T."/>
            <person name="Beckman K.B."/>
            <person name="Gohl D.M."/>
        </authorList>
    </citation>
    <scope>NUCLEOTIDE SEQUENCE</scope>
    <source>
        <strain evidence="10">Duluth1</strain>
        <tissue evidence="10">Whole animal</tissue>
    </source>
</reference>
<dbReference type="Pfam" id="PF00001">
    <property type="entry name" value="7tm_1"/>
    <property type="match status" value="1"/>
</dbReference>
<dbReference type="InterPro" id="IPR017452">
    <property type="entry name" value="GPCR_Rhodpsn_7TM"/>
</dbReference>
<dbReference type="PANTHER" id="PTHR45695">
    <property type="entry name" value="LEUCOKININ RECEPTOR-RELATED"/>
    <property type="match status" value="1"/>
</dbReference>
<feature type="domain" description="G-protein coupled receptors family 1 profile" evidence="9">
    <location>
        <begin position="56"/>
        <end position="324"/>
    </location>
</feature>
<feature type="transmembrane region" description="Helical" evidence="8">
    <location>
        <begin position="305"/>
        <end position="327"/>
    </location>
</feature>
<evidence type="ECO:0000313" key="11">
    <source>
        <dbReference type="Proteomes" id="UP000828390"/>
    </source>
</evidence>
<evidence type="ECO:0000256" key="6">
    <source>
        <dbReference type="ARBA" id="ARBA00023170"/>
    </source>
</evidence>
<comment type="caution">
    <text evidence="10">The sequence shown here is derived from an EMBL/GenBank/DDBJ whole genome shotgun (WGS) entry which is preliminary data.</text>
</comment>
<keyword evidence="4" id="KW-0297">G-protein coupled receptor</keyword>
<feature type="transmembrane region" description="Helical" evidence="8">
    <location>
        <begin position="116"/>
        <end position="134"/>
    </location>
</feature>
<keyword evidence="3 8" id="KW-1133">Transmembrane helix</keyword>
<keyword evidence="6" id="KW-0675">Receptor</keyword>
<dbReference type="InterPro" id="IPR000276">
    <property type="entry name" value="GPCR_Rhodpsn"/>
</dbReference>
<dbReference type="AlphaFoldDB" id="A0A9D3YWS0"/>
<dbReference type="PANTHER" id="PTHR45695:SF37">
    <property type="entry name" value="FREE FATTY ACID RECEPTOR 4-LIKE"/>
    <property type="match status" value="1"/>
</dbReference>
<dbReference type="Proteomes" id="UP000828390">
    <property type="component" value="Unassembled WGS sequence"/>
</dbReference>
<evidence type="ECO:0000256" key="8">
    <source>
        <dbReference type="SAM" id="Phobius"/>
    </source>
</evidence>
<gene>
    <name evidence="10" type="ORF">DPMN_067133</name>
</gene>
<evidence type="ECO:0000256" key="7">
    <source>
        <dbReference type="ARBA" id="ARBA00023224"/>
    </source>
</evidence>
<comment type="subcellular location">
    <subcellularLocation>
        <location evidence="1">Membrane</location>
        <topology evidence="1">Multi-pass membrane protein</topology>
    </subcellularLocation>
</comment>
<reference evidence="10" key="2">
    <citation type="submission" date="2020-11" db="EMBL/GenBank/DDBJ databases">
        <authorList>
            <person name="McCartney M.A."/>
            <person name="Auch B."/>
            <person name="Kono T."/>
            <person name="Mallez S."/>
            <person name="Becker A."/>
            <person name="Gohl D.M."/>
            <person name="Silverstein K.A.T."/>
            <person name="Koren S."/>
            <person name="Bechman K.B."/>
            <person name="Herman A."/>
            <person name="Abrahante J.E."/>
            <person name="Garbe J."/>
        </authorList>
    </citation>
    <scope>NUCLEOTIDE SEQUENCE</scope>
    <source>
        <strain evidence="10">Duluth1</strain>
        <tissue evidence="10">Whole animal</tissue>
    </source>
</reference>
<accession>A0A9D3YWS0</accession>
<evidence type="ECO:0000256" key="2">
    <source>
        <dbReference type="ARBA" id="ARBA00022692"/>
    </source>
</evidence>
<feature type="transmembrane region" description="Helical" evidence="8">
    <location>
        <begin position="268"/>
        <end position="290"/>
    </location>
</feature>
<dbReference type="GO" id="GO:0004930">
    <property type="term" value="F:G protein-coupled receptor activity"/>
    <property type="evidence" value="ECO:0007669"/>
    <property type="project" value="UniProtKB-KW"/>
</dbReference>
<organism evidence="10 11">
    <name type="scientific">Dreissena polymorpha</name>
    <name type="common">Zebra mussel</name>
    <name type="synonym">Mytilus polymorpha</name>
    <dbReference type="NCBI Taxonomy" id="45954"/>
    <lineage>
        <taxon>Eukaryota</taxon>
        <taxon>Metazoa</taxon>
        <taxon>Spiralia</taxon>
        <taxon>Lophotrochozoa</taxon>
        <taxon>Mollusca</taxon>
        <taxon>Bivalvia</taxon>
        <taxon>Autobranchia</taxon>
        <taxon>Heteroconchia</taxon>
        <taxon>Euheterodonta</taxon>
        <taxon>Imparidentia</taxon>
        <taxon>Neoheterodontei</taxon>
        <taxon>Myida</taxon>
        <taxon>Dreissenoidea</taxon>
        <taxon>Dreissenidae</taxon>
        <taxon>Dreissena</taxon>
    </lineage>
</organism>
<feature type="transmembrane region" description="Helical" evidence="8">
    <location>
        <begin position="76"/>
        <end position="96"/>
    </location>
</feature>
<dbReference type="EMBL" id="JAIWYP010000014">
    <property type="protein sequence ID" value="KAH3707722.1"/>
    <property type="molecule type" value="Genomic_DNA"/>
</dbReference>
<feature type="transmembrane region" description="Helical" evidence="8">
    <location>
        <begin position="155"/>
        <end position="177"/>
    </location>
</feature>
<evidence type="ECO:0000256" key="5">
    <source>
        <dbReference type="ARBA" id="ARBA00023136"/>
    </source>
</evidence>
<feature type="transmembrane region" description="Helical" evidence="8">
    <location>
        <begin position="207"/>
        <end position="228"/>
    </location>
</feature>
<keyword evidence="2 8" id="KW-0812">Transmembrane</keyword>
<dbReference type="SUPFAM" id="SSF81321">
    <property type="entry name" value="Family A G protein-coupled receptor-like"/>
    <property type="match status" value="1"/>
</dbReference>
<keyword evidence="11" id="KW-1185">Reference proteome</keyword>
<name>A0A9D3YWS0_DREPO</name>
<evidence type="ECO:0000313" key="10">
    <source>
        <dbReference type="EMBL" id="KAH3707722.1"/>
    </source>
</evidence>
<feature type="transmembrane region" description="Helical" evidence="8">
    <location>
        <begin position="43"/>
        <end position="64"/>
    </location>
</feature>
<dbReference type="Gene3D" id="1.20.1070.10">
    <property type="entry name" value="Rhodopsin 7-helix transmembrane proteins"/>
    <property type="match status" value="1"/>
</dbReference>
<keyword evidence="5 8" id="KW-0472">Membrane</keyword>
<evidence type="ECO:0000256" key="3">
    <source>
        <dbReference type="ARBA" id="ARBA00022989"/>
    </source>
</evidence>
<evidence type="ECO:0000259" key="9">
    <source>
        <dbReference type="PROSITE" id="PS50262"/>
    </source>
</evidence>
<dbReference type="GO" id="GO:0005886">
    <property type="term" value="C:plasma membrane"/>
    <property type="evidence" value="ECO:0007669"/>
    <property type="project" value="TreeGrafter"/>
</dbReference>
<evidence type="ECO:0000256" key="4">
    <source>
        <dbReference type="ARBA" id="ARBA00023040"/>
    </source>
</evidence>
<evidence type="ECO:0000256" key="1">
    <source>
        <dbReference type="ARBA" id="ARBA00004141"/>
    </source>
</evidence>